<organism evidence="2 3">
    <name type="scientific">Flexivirga caeni</name>
    <dbReference type="NCBI Taxonomy" id="2294115"/>
    <lineage>
        <taxon>Bacteria</taxon>
        <taxon>Bacillati</taxon>
        <taxon>Actinomycetota</taxon>
        <taxon>Actinomycetes</taxon>
        <taxon>Micrococcales</taxon>
        <taxon>Dermacoccaceae</taxon>
        <taxon>Flexivirga</taxon>
    </lineage>
</organism>
<dbReference type="NCBIfam" id="TIGR00199">
    <property type="entry name" value="PncC_domain"/>
    <property type="match status" value="1"/>
</dbReference>
<sequence length="164" mass="16351">MVSGAELIAALARRGDTVAVAESLTGGLVCAALTAVPGASAVVRGSVTSYATDVKASVLGVGERLLAAGGPVQAEVARQMAHGVRRLLGATHGLATTGVAGPDPQDDVPVGRVFIAVGWDDAPGVPVDEVRMLELSGDRAAIREQTVDAVLELLASCVSGSGNV</sequence>
<comment type="caution">
    <text evidence="2">The sequence shown here is derived from an EMBL/GenBank/DDBJ whole genome shotgun (WGS) entry which is preliminary data.</text>
</comment>
<dbReference type="SUPFAM" id="SSF142433">
    <property type="entry name" value="CinA-like"/>
    <property type="match status" value="1"/>
</dbReference>
<dbReference type="InterPro" id="IPR036653">
    <property type="entry name" value="CinA-like_C"/>
</dbReference>
<gene>
    <name evidence="2" type="ORF">EFY87_12125</name>
</gene>
<dbReference type="Pfam" id="PF02464">
    <property type="entry name" value="CinA"/>
    <property type="match status" value="1"/>
</dbReference>
<name>A0A3M9M7I3_9MICO</name>
<dbReference type="AlphaFoldDB" id="A0A3M9M7I3"/>
<dbReference type="InterPro" id="IPR008136">
    <property type="entry name" value="CinA_C"/>
</dbReference>
<protein>
    <submittedName>
        <fullName evidence="2">CinA family protein</fullName>
    </submittedName>
</protein>
<dbReference type="Gene3D" id="3.90.950.20">
    <property type="entry name" value="CinA-like"/>
    <property type="match status" value="1"/>
</dbReference>
<keyword evidence="3" id="KW-1185">Reference proteome</keyword>
<evidence type="ECO:0000259" key="1">
    <source>
        <dbReference type="Pfam" id="PF02464"/>
    </source>
</evidence>
<dbReference type="OrthoDB" id="1253990at2"/>
<feature type="domain" description="CinA C-terminal" evidence="1">
    <location>
        <begin position="6"/>
        <end position="157"/>
    </location>
</feature>
<evidence type="ECO:0000313" key="2">
    <source>
        <dbReference type="EMBL" id="RNI21446.1"/>
    </source>
</evidence>
<proteinExistence type="predicted"/>
<dbReference type="EMBL" id="RJJQ01000011">
    <property type="protein sequence ID" value="RNI21446.1"/>
    <property type="molecule type" value="Genomic_DNA"/>
</dbReference>
<accession>A0A3M9M7I3</accession>
<reference evidence="2 3" key="1">
    <citation type="submission" date="2018-11" db="EMBL/GenBank/DDBJ databases">
        <title>Draft genome of Simplicispira Flexivirga sp. BO-16.</title>
        <authorList>
            <person name="Im W.T."/>
        </authorList>
    </citation>
    <scope>NUCLEOTIDE SEQUENCE [LARGE SCALE GENOMIC DNA]</scope>
    <source>
        <strain evidence="2 3">BO-16</strain>
    </source>
</reference>
<evidence type="ECO:0000313" key="3">
    <source>
        <dbReference type="Proteomes" id="UP000271678"/>
    </source>
</evidence>
<dbReference type="Proteomes" id="UP000271678">
    <property type="component" value="Unassembled WGS sequence"/>
</dbReference>